<evidence type="ECO:0000313" key="1">
    <source>
        <dbReference type="EMBL" id="KAJ5155713.1"/>
    </source>
</evidence>
<name>A0A9W9LH04_9EURO</name>
<dbReference type="AlphaFoldDB" id="A0A9W9LH04"/>
<keyword evidence="2" id="KW-1185">Reference proteome</keyword>
<gene>
    <name evidence="1" type="ORF">N7492_008516</name>
</gene>
<evidence type="ECO:0000313" key="2">
    <source>
        <dbReference type="Proteomes" id="UP001146351"/>
    </source>
</evidence>
<organism evidence="1 2">
    <name type="scientific">Penicillium capsulatum</name>
    <dbReference type="NCBI Taxonomy" id="69766"/>
    <lineage>
        <taxon>Eukaryota</taxon>
        <taxon>Fungi</taxon>
        <taxon>Dikarya</taxon>
        <taxon>Ascomycota</taxon>
        <taxon>Pezizomycotina</taxon>
        <taxon>Eurotiomycetes</taxon>
        <taxon>Eurotiomycetidae</taxon>
        <taxon>Eurotiales</taxon>
        <taxon>Aspergillaceae</taxon>
        <taxon>Penicillium</taxon>
    </lineage>
</organism>
<dbReference type="OrthoDB" id="4324149at2759"/>
<accession>A0A9W9LH04</accession>
<sequence length="153" mass="17201">MADHLLFSGFDTLIRFISRLPQAWLQTANTILKQNAGAEADPPLTVYGFISRLPTELLYVKQKPMEKDRMLAERLSEIVVITTNRERAGYIAGGGRAESITTIEFIAANGDSFPPFLIIKSEKHLEQWFEELPNNHVLAVSPRGYITDELALL</sequence>
<dbReference type="EMBL" id="JAPQKO010000006">
    <property type="protein sequence ID" value="KAJ5155713.1"/>
    <property type="molecule type" value="Genomic_DNA"/>
</dbReference>
<proteinExistence type="predicted"/>
<dbReference type="Proteomes" id="UP001146351">
    <property type="component" value="Unassembled WGS sequence"/>
</dbReference>
<comment type="caution">
    <text evidence="1">The sequence shown here is derived from an EMBL/GenBank/DDBJ whole genome shotgun (WGS) entry which is preliminary data.</text>
</comment>
<reference evidence="1" key="1">
    <citation type="submission" date="2022-11" db="EMBL/GenBank/DDBJ databases">
        <authorList>
            <person name="Petersen C."/>
        </authorList>
    </citation>
    <scope>NUCLEOTIDE SEQUENCE</scope>
    <source>
        <strain evidence="1">IBT 21917</strain>
    </source>
</reference>
<protein>
    <submittedName>
        <fullName evidence="1">Uncharacterized protein</fullName>
    </submittedName>
</protein>
<reference evidence="1" key="2">
    <citation type="journal article" date="2023" name="IMA Fungus">
        <title>Comparative genomic study of the Penicillium genus elucidates a diverse pangenome and 15 lateral gene transfer events.</title>
        <authorList>
            <person name="Petersen C."/>
            <person name="Sorensen T."/>
            <person name="Nielsen M.R."/>
            <person name="Sondergaard T.E."/>
            <person name="Sorensen J.L."/>
            <person name="Fitzpatrick D.A."/>
            <person name="Frisvad J.C."/>
            <person name="Nielsen K.L."/>
        </authorList>
    </citation>
    <scope>NUCLEOTIDE SEQUENCE</scope>
    <source>
        <strain evidence="1">IBT 21917</strain>
    </source>
</reference>